<dbReference type="PROSITE" id="PS51722">
    <property type="entry name" value="G_TR_2"/>
    <property type="match status" value="1"/>
</dbReference>
<dbReference type="InterPro" id="IPR023115">
    <property type="entry name" value="TIF_IF2_dom3"/>
</dbReference>
<comment type="function">
    <text evidence="7 8">One of the essential components for the initiation of protein synthesis. Protects formylmethionyl-tRNA from spontaneous hydrolysis and promotes its binding to the 30S ribosomal subunits. Also involved in the hydrolysis of GTP during the formation of the 70S ribosomal complex.</text>
</comment>
<evidence type="ECO:0000256" key="8">
    <source>
        <dbReference type="RuleBase" id="RU000644"/>
    </source>
</evidence>
<dbReference type="GO" id="GO:0003743">
    <property type="term" value="F:translation initiation factor activity"/>
    <property type="evidence" value="ECO:0007669"/>
    <property type="project" value="UniProtKB-KW"/>
</dbReference>
<keyword evidence="6 7" id="KW-0342">GTP-binding</keyword>
<dbReference type="Pfam" id="PF22042">
    <property type="entry name" value="EF-G_D2"/>
    <property type="match status" value="1"/>
</dbReference>
<evidence type="ECO:0000313" key="12">
    <source>
        <dbReference type="Proteomes" id="UP001416858"/>
    </source>
</evidence>
<keyword evidence="12" id="KW-1185">Reference proteome</keyword>
<dbReference type="Gene3D" id="2.40.30.10">
    <property type="entry name" value="Translation factors"/>
    <property type="match status" value="2"/>
</dbReference>
<feature type="compositionally biased region" description="Low complexity" evidence="9">
    <location>
        <begin position="127"/>
        <end position="144"/>
    </location>
</feature>
<proteinExistence type="inferred from homology"/>
<dbReference type="InterPro" id="IPR027417">
    <property type="entry name" value="P-loop_NTPase"/>
</dbReference>
<feature type="region of interest" description="G-domain" evidence="7">
    <location>
        <begin position="484"/>
        <end position="632"/>
    </location>
</feature>
<comment type="similarity">
    <text evidence="1 7 8">Belongs to the TRAFAC class translation factor GTPase superfamily. Classic translation factor GTPase family. IF-2 subfamily.</text>
</comment>
<dbReference type="EMBL" id="BAABRO010000002">
    <property type="protein sequence ID" value="GAA5505721.1"/>
    <property type="molecule type" value="Genomic_DNA"/>
</dbReference>
<evidence type="ECO:0000256" key="1">
    <source>
        <dbReference type="ARBA" id="ARBA00007733"/>
    </source>
</evidence>
<dbReference type="InterPro" id="IPR006847">
    <property type="entry name" value="IF2_N"/>
</dbReference>
<feature type="region of interest" description="Disordered" evidence="9">
    <location>
        <begin position="49"/>
        <end position="396"/>
    </location>
</feature>
<dbReference type="SUPFAM" id="SSF52156">
    <property type="entry name" value="Initiation factor IF2/eIF5b, domain 3"/>
    <property type="match status" value="1"/>
</dbReference>
<dbReference type="RefSeq" id="WP_345682725.1">
    <property type="nucleotide sequence ID" value="NZ_BAABRO010000002.1"/>
</dbReference>
<dbReference type="InterPro" id="IPR000178">
    <property type="entry name" value="TF_IF2_bacterial-like"/>
</dbReference>
<keyword evidence="4 7" id="KW-0547">Nucleotide-binding</keyword>
<organism evidence="11 12">
    <name type="scientific">Novipirellula caenicola</name>
    <dbReference type="NCBI Taxonomy" id="1536901"/>
    <lineage>
        <taxon>Bacteria</taxon>
        <taxon>Pseudomonadati</taxon>
        <taxon>Planctomycetota</taxon>
        <taxon>Planctomycetia</taxon>
        <taxon>Pirellulales</taxon>
        <taxon>Pirellulaceae</taxon>
        <taxon>Novipirellula</taxon>
    </lineage>
</organism>
<dbReference type="Gene3D" id="3.40.50.10050">
    <property type="entry name" value="Translation initiation factor IF- 2, domain 3"/>
    <property type="match status" value="1"/>
</dbReference>
<feature type="binding site" evidence="7">
    <location>
        <begin position="590"/>
        <end position="593"/>
    </location>
    <ligand>
        <name>GTP</name>
        <dbReference type="ChEBI" id="CHEBI:37565"/>
    </ligand>
</feature>
<evidence type="ECO:0000256" key="9">
    <source>
        <dbReference type="SAM" id="MobiDB-lite"/>
    </source>
</evidence>
<comment type="caution">
    <text evidence="11">The sequence shown here is derived from an EMBL/GenBank/DDBJ whole genome shotgun (WGS) entry which is preliminary data.</text>
</comment>
<dbReference type="Gene3D" id="1.10.10.2480">
    <property type="match status" value="1"/>
</dbReference>
<protein>
    <recommendedName>
        <fullName evidence="2 7">Translation initiation factor IF-2</fullName>
    </recommendedName>
</protein>
<comment type="subcellular location">
    <subcellularLocation>
        <location evidence="7">Cytoplasm</location>
    </subcellularLocation>
</comment>
<evidence type="ECO:0000256" key="7">
    <source>
        <dbReference type="HAMAP-Rule" id="MF_00100"/>
    </source>
</evidence>
<evidence type="ECO:0000256" key="3">
    <source>
        <dbReference type="ARBA" id="ARBA00022540"/>
    </source>
</evidence>
<feature type="compositionally biased region" description="Basic and acidic residues" evidence="9">
    <location>
        <begin position="365"/>
        <end position="378"/>
    </location>
</feature>
<dbReference type="InterPro" id="IPR005225">
    <property type="entry name" value="Small_GTP-bd"/>
</dbReference>
<evidence type="ECO:0000256" key="2">
    <source>
        <dbReference type="ARBA" id="ARBA00020675"/>
    </source>
</evidence>
<keyword evidence="3 7" id="KW-0396">Initiation factor</keyword>
<keyword evidence="5 7" id="KW-0648">Protein biosynthesis</keyword>
<dbReference type="Pfam" id="PF11987">
    <property type="entry name" value="IF-2"/>
    <property type="match status" value="1"/>
</dbReference>
<dbReference type="Pfam" id="PF04760">
    <property type="entry name" value="IF2_N"/>
    <property type="match status" value="1"/>
</dbReference>
<dbReference type="Proteomes" id="UP001416858">
    <property type="component" value="Unassembled WGS sequence"/>
</dbReference>
<keyword evidence="7" id="KW-0963">Cytoplasm</keyword>
<dbReference type="CDD" id="cd03692">
    <property type="entry name" value="mtIF2_IVc"/>
    <property type="match status" value="1"/>
</dbReference>
<evidence type="ECO:0000259" key="10">
    <source>
        <dbReference type="PROSITE" id="PS51722"/>
    </source>
</evidence>
<dbReference type="InterPro" id="IPR036925">
    <property type="entry name" value="TIF_IF2_dom3_sf"/>
</dbReference>
<dbReference type="NCBIfam" id="TIGR00231">
    <property type="entry name" value="small_GTP"/>
    <property type="match status" value="1"/>
</dbReference>
<dbReference type="InterPro" id="IPR015760">
    <property type="entry name" value="TIF_IF2"/>
</dbReference>
<evidence type="ECO:0000256" key="4">
    <source>
        <dbReference type="ARBA" id="ARBA00022741"/>
    </source>
</evidence>
<feature type="binding site" evidence="7">
    <location>
        <begin position="490"/>
        <end position="497"/>
    </location>
    <ligand>
        <name>GTP</name>
        <dbReference type="ChEBI" id="CHEBI:37565"/>
    </ligand>
</feature>
<dbReference type="Pfam" id="PF00009">
    <property type="entry name" value="GTP_EFTU"/>
    <property type="match status" value="1"/>
</dbReference>
<dbReference type="SUPFAM" id="SSF50447">
    <property type="entry name" value="Translation proteins"/>
    <property type="match status" value="2"/>
</dbReference>
<evidence type="ECO:0000313" key="11">
    <source>
        <dbReference type="EMBL" id="GAA5505721.1"/>
    </source>
</evidence>
<feature type="binding site" evidence="7">
    <location>
        <begin position="536"/>
        <end position="540"/>
    </location>
    <ligand>
        <name>GTP</name>
        <dbReference type="ChEBI" id="CHEBI:37565"/>
    </ligand>
</feature>
<feature type="compositionally biased region" description="Basic and acidic residues" evidence="9">
    <location>
        <begin position="270"/>
        <end position="284"/>
    </location>
</feature>
<feature type="compositionally biased region" description="Pro residues" evidence="9">
    <location>
        <begin position="145"/>
        <end position="156"/>
    </location>
</feature>
<reference evidence="11 12" key="1">
    <citation type="submission" date="2024-02" db="EMBL/GenBank/DDBJ databases">
        <title>Rhodopirellula caenicola NBRC 110016.</title>
        <authorList>
            <person name="Ichikawa N."/>
            <person name="Katano-Makiyama Y."/>
            <person name="Hidaka K."/>
        </authorList>
    </citation>
    <scope>NUCLEOTIDE SEQUENCE [LARGE SCALE GENOMIC DNA]</scope>
    <source>
        <strain evidence="11 12">NBRC 110016</strain>
    </source>
</reference>
<feature type="compositionally biased region" description="Basic and acidic residues" evidence="9">
    <location>
        <begin position="323"/>
        <end position="338"/>
    </location>
</feature>
<sequence length="989" mass="105573">MPARIYALAKELNLDSKDLVDIVKKVGITGKGSALASLTDEETQKVRDHLAGSAKPAAPKTPVVAKATTSSTAPVAAVRDSVVPEKRKPVAIQIGRPNKPKPASVGGSKPAAPAPIRSPLFDDSPSSKKAAAESAAKAPAAESAPPAPAAPKPPAAKPAADSGNKSKETPQRKSGVSGLAARVADKVGFSKRTIPTGAIDRSAPVAAVRPESPATSGGGIRSLDRPASSGSGEKKGSKPKRREPRINVKMAALGDAPEKVVPKSAPGEPKAQKPDIKLSKDVIAGHKQGMKAPLEQIAQDDAESKRGGTRKIGSGGLSGFTGEKGHKGGKSIEDEDKPRKKGLSGMASARAERSRGGGGGRRHKNETFDRSTGRESPYRRRTLKRKGTNTAAPRKDKIQLELPCTVRSFSEAAGVPVAQVLRTLMGMQIMVNINAQLDYETAELVAAEMDLDIELKASETLEEELITELEEKEDDEESLVPRAPIVTFLGHVDHGKTSLLDYLIGINVVSGEAGGITQHIRAYEIDKDGRKVTFVDTPGHEAFTEMRARGANVTDIAVLVIAADDGIMPQTAEAISHAKAAGVPIVVALNKIDLEGVDPNRVLTQLTEHQLTPSEWGGDVEVIRTSATKGTGMDELLETLLTIAEMNEYKANPDRQALGVCIESEQQGDRGVVAKLVVQNGTLRVGDVLVCGPSHGRVRSMKDTLTGKNIKEAGPSTPVNITGLDQAPGAGDRFHVLKDIAQAREIAENRESNSSRENLSGSTTKVSFDTFQEMLAGGKIGVEDRVKLNLIIRADVKGSLEAIEKELSKFDHPEVELRVLQKSVGGVSLADITLASASEAVVLAFNVIPDDQARSLAEERGIEIRRYQVIYKLADDIKAMIEGRLKPEERIVELGRALVKQVFQISRVGTIAGCYVAQGVIQRGCRIRVNRDGRTIGDYPLETVKRIKEDVKEVPRGMECGIRLSGFNDIKQDDVLEAYRIEEVARTLD</sequence>
<dbReference type="InterPro" id="IPR044145">
    <property type="entry name" value="IF2_II"/>
</dbReference>
<dbReference type="PANTHER" id="PTHR43381">
    <property type="entry name" value="TRANSLATION INITIATION FACTOR IF-2-RELATED"/>
    <property type="match status" value="1"/>
</dbReference>
<dbReference type="InterPro" id="IPR053905">
    <property type="entry name" value="EF-G-like_DII"/>
</dbReference>
<feature type="compositionally biased region" description="Low complexity" evidence="9">
    <location>
        <begin position="54"/>
        <end position="78"/>
    </location>
</feature>
<dbReference type="CDD" id="cd03702">
    <property type="entry name" value="IF2_mtIF2_II"/>
    <property type="match status" value="1"/>
</dbReference>
<feature type="domain" description="Tr-type G" evidence="10">
    <location>
        <begin position="481"/>
        <end position="650"/>
    </location>
</feature>
<dbReference type="InterPro" id="IPR009000">
    <property type="entry name" value="Transl_B-barrel_sf"/>
</dbReference>
<name>A0ABP9VLR7_9BACT</name>
<dbReference type="Gene3D" id="3.40.50.300">
    <property type="entry name" value="P-loop containing nucleotide triphosphate hydrolases"/>
    <property type="match status" value="1"/>
</dbReference>
<evidence type="ECO:0000256" key="5">
    <source>
        <dbReference type="ARBA" id="ARBA00022917"/>
    </source>
</evidence>
<dbReference type="NCBIfam" id="TIGR00487">
    <property type="entry name" value="IF-2"/>
    <property type="match status" value="1"/>
</dbReference>
<accession>A0ABP9VLR7</accession>
<dbReference type="InterPro" id="IPR000795">
    <property type="entry name" value="T_Tr_GTP-bd_dom"/>
</dbReference>
<gene>
    <name evidence="7 11" type="primary">infB</name>
    <name evidence="11" type="ORF">Rcae01_01168</name>
</gene>
<dbReference type="SUPFAM" id="SSF52540">
    <property type="entry name" value="P-loop containing nucleoside triphosphate hydrolases"/>
    <property type="match status" value="1"/>
</dbReference>
<dbReference type="PANTHER" id="PTHR43381:SF5">
    <property type="entry name" value="TR-TYPE G DOMAIN-CONTAINING PROTEIN"/>
    <property type="match status" value="1"/>
</dbReference>
<dbReference type="HAMAP" id="MF_00100_B">
    <property type="entry name" value="IF_2_B"/>
    <property type="match status" value="1"/>
</dbReference>
<evidence type="ECO:0000256" key="6">
    <source>
        <dbReference type="ARBA" id="ARBA00023134"/>
    </source>
</evidence>
<dbReference type="CDD" id="cd01887">
    <property type="entry name" value="IF2_eIF5B"/>
    <property type="match status" value="1"/>
</dbReference>